<dbReference type="STRING" id="1127673.GLIP_0993"/>
<gene>
    <name evidence="2" type="ORF">GLIP_0993</name>
</gene>
<dbReference type="InterPro" id="IPR000182">
    <property type="entry name" value="GNAT_dom"/>
</dbReference>
<evidence type="ECO:0000259" key="1">
    <source>
        <dbReference type="Pfam" id="PF00583"/>
    </source>
</evidence>
<dbReference type="GO" id="GO:0016747">
    <property type="term" value="F:acyltransferase activity, transferring groups other than amino-acyl groups"/>
    <property type="evidence" value="ECO:0007669"/>
    <property type="project" value="InterPro"/>
</dbReference>
<dbReference type="InterPro" id="IPR016181">
    <property type="entry name" value="Acyl_CoA_acyltransferase"/>
</dbReference>
<dbReference type="PIRSF" id="PIRSF028520">
    <property type="entry name" value="UCP028520"/>
    <property type="match status" value="1"/>
</dbReference>
<dbReference type="AlphaFoldDB" id="K6YQN2"/>
<dbReference type="CDD" id="cd04301">
    <property type="entry name" value="NAT_SF"/>
    <property type="match status" value="1"/>
</dbReference>
<dbReference type="SUPFAM" id="SSF55729">
    <property type="entry name" value="Acyl-CoA N-acyltransferases (Nat)"/>
    <property type="match status" value="1"/>
</dbReference>
<evidence type="ECO:0000313" key="2">
    <source>
        <dbReference type="EMBL" id="GAC13635.1"/>
    </source>
</evidence>
<dbReference type="InterPro" id="IPR016890">
    <property type="entry name" value="UCP028520"/>
</dbReference>
<dbReference type="OrthoDB" id="6182349at2"/>
<feature type="domain" description="N-acetyltransferase" evidence="1">
    <location>
        <begin position="61"/>
        <end position="144"/>
    </location>
</feature>
<comment type="caution">
    <text evidence="2">The sequence shown here is derived from an EMBL/GenBank/DDBJ whole genome shotgun (WGS) entry which is preliminary data.</text>
</comment>
<sequence>MAEFQIRDTTRNDFVSIKRLNDDFVKFTSPMDLARIEQLHNLSAYHRVIEQVNQQSSEKSIVGFLLAMRPATEYLSDNYQWFDLRYKNFLYIDRVVIAASMHGIGLGRRLYDDIFAFARSQKIGHLCCEYNLIPANPVSAAFHQSYDFHQVGRLHSDDQSKIVSMQIANAM</sequence>
<dbReference type="eggNOG" id="COG3818">
    <property type="taxonomic scope" value="Bacteria"/>
</dbReference>
<dbReference type="EMBL" id="BAEN01000022">
    <property type="protein sequence ID" value="GAC13635.1"/>
    <property type="molecule type" value="Genomic_DNA"/>
</dbReference>
<name>K6YQN2_9ALTE</name>
<proteinExistence type="predicted"/>
<evidence type="ECO:0000313" key="3">
    <source>
        <dbReference type="Proteomes" id="UP000006334"/>
    </source>
</evidence>
<organism evidence="2 3">
    <name type="scientific">Aliiglaciecola lipolytica E3</name>
    <dbReference type="NCBI Taxonomy" id="1127673"/>
    <lineage>
        <taxon>Bacteria</taxon>
        <taxon>Pseudomonadati</taxon>
        <taxon>Pseudomonadota</taxon>
        <taxon>Gammaproteobacteria</taxon>
        <taxon>Alteromonadales</taxon>
        <taxon>Alteromonadaceae</taxon>
        <taxon>Aliiglaciecola</taxon>
    </lineage>
</organism>
<dbReference type="Pfam" id="PF00583">
    <property type="entry name" value="Acetyltransf_1"/>
    <property type="match status" value="1"/>
</dbReference>
<keyword evidence="3" id="KW-1185">Reference proteome</keyword>
<dbReference type="RefSeq" id="WP_008843452.1">
    <property type="nucleotide sequence ID" value="NZ_BAEN01000022.1"/>
</dbReference>
<accession>K6YQN2</accession>
<dbReference type="Gene3D" id="3.40.630.30">
    <property type="match status" value="1"/>
</dbReference>
<reference evidence="2 3" key="1">
    <citation type="journal article" date="2017" name="Antonie Van Leeuwenhoek">
        <title>Rhizobium rhizosphaerae sp. nov., a novel species isolated from rice rhizosphere.</title>
        <authorList>
            <person name="Zhao J.J."/>
            <person name="Zhang J."/>
            <person name="Zhang R.J."/>
            <person name="Zhang C.W."/>
            <person name="Yin H.Q."/>
            <person name="Zhang X.X."/>
        </authorList>
    </citation>
    <scope>NUCLEOTIDE SEQUENCE [LARGE SCALE GENOMIC DNA]</scope>
    <source>
        <strain evidence="2 3">E3</strain>
    </source>
</reference>
<dbReference type="Proteomes" id="UP000006334">
    <property type="component" value="Unassembled WGS sequence"/>
</dbReference>
<protein>
    <recommendedName>
        <fullName evidence="1">N-acetyltransferase domain-containing protein</fullName>
    </recommendedName>
</protein>